<dbReference type="Proteomes" id="UP000006352">
    <property type="component" value="Unassembled WGS sequence"/>
</dbReference>
<dbReference type="HOGENOM" id="CLU_042546_0_0_1"/>
<organism evidence="4 5">
    <name type="scientific">Fibroporia radiculosa</name>
    <dbReference type="NCBI Taxonomy" id="599839"/>
    <lineage>
        <taxon>Eukaryota</taxon>
        <taxon>Fungi</taxon>
        <taxon>Dikarya</taxon>
        <taxon>Basidiomycota</taxon>
        <taxon>Agaricomycotina</taxon>
        <taxon>Agaricomycetes</taxon>
        <taxon>Polyporales</taxon>
        <taxon>Fibroporiaceae</taxon>
        <taxon>Fibroporia</taxon>
    </lineage>
</organism>
<keyword evidence="2" id="KW-0812">Transmembrane</keyword>
<feature type="chain" id="PRO_5003778395" evidence="3">
    <location>
        <begin position="25"/>
        <end position="254"/>
    </location>
</feature>
<dbReference type="RefSeq" id="XP_012184300.1">
    <property type="nucleotide sequence ID" value="XM_012328910.1"/>
</dbReference>
<protein>
    <submittedName>
        <fullName evidence="4">Uncharacterized protein</fullName>
    </submittedName>
</protein>
<gene>
    <name evidence="4" type="ORF">FIBRA_07216</name>
</gene>
<keyword evidence="2" id="KW-0472">Membrane</keyword>
<feature type="transmembrane region" description="Helical" evidence="2">
    <location>
        <begin position="200"/>
        <end position="225"/>
    </location>
</feature>
<evidence type="ECO:0000256" key="3">
    <source>
        <dbReference type="SAM" id="SignalP"/>
    </source>
</evidence>
<dbReference type="InParanoid" id="J4I0B9"/>
<keyword evidence="3" id="KW-0732">Signal</keyword>
<keyword evidence="5" id="KW-1185">Reference proteome</keyword>
<evidence type="ECO:0000313" key="4">
    <source>
        <dbReference type="EMBL" id="CCM05017.1"/>
    </source>
</evidence>
<accession>J4I0B9</accession>
<dbReference type="STRING" id="599839.J4I0B9"/>
<evidence type="ECO:0000256" key="1">
    <source>
        <dbReference type="SAM" id="MobiDB-lite"/>
    </source>
</evidence>
<reference evidence="4 5" key="1">
    <citation type="journal article" date="2012" name="Appl. Environ. Microbiol.">
        <title>Short-read sequencing for genomic analysis of the brown rot fungus Fibroporia radiculosa.</title>
        <authorList>
            <person name="Tang J.D."/>
            <person name="Perkins A.D."/>
            <person name="Sonstegard T.S."/>
            <person name="Schroeder S.G."/>
            <person name="Burgess S.C."/>
            <person name="Diehl S.V."/>
        </authorList>
    </citation>
    <scope>NUCLEOTIDE SEQUENCE [LARGE SCALE GENOMIC DNA]</scope>
    <source>
        <strain evidence="4 5">TFFH 294</strain>
    </source>
</reference>
<proteinExistence type="predicted"/>
<dbReference type="OrthoDB" id="2596908at2759"/>
<dbReference type="AlphaFoldDB" id="J4I0B9"/>
<dbReference type="GeneID" id="24099928"/>
<dbReference type="EMBL" id="HE797176">
    <property type="protein sequence ID" value="CCM05017.1"/>
    <property type="molecule type" value="Genomic_DNA"/>
</dbReference>
<sequence>MFGLFKSSVLVCLFSFYLAGLVNGSPIVLFPATGVEHAARAAAATPTTVSTSRLVQTSTGPQMETCTITLTPDASGSYQEVKTCTLSPVSSSGANPAAPTTAAAGAATTNPAVAVNGHSSVASSAVFSATTTTPVAANPETTASEGTADGALNNVGSSNPTQINNDANPGATTSAASSAATKTAVAAAAAPFVIPGRHILIIPVGLVVYCTLTGITMILVILVTFERVMYRRAFRKRKLAEQGAAMGYGGIGKI</sequence>
<feature type="compositionally biased region" description="Polar residues" evidence="1">
    <location>
        <begin position="154"/>
        <end position="167"/>
    </location>
</feature>
<feature type="region of interest" description="Disordered" evidence="1">
    <location>
        <begin position="136"/>
        <end position="175"/>
    </location>
</feature>
<feature type="signal peptide" evidence="3">
    <location>
        <begin position="1"/>
        <end position="24"/>
    </location>
</feature>
<name>J4I0B9_9APHY</name>
<evidence type="ECO:0000256" key="2">
    <source>
        <dbReference type="SAM" id="Phobius"/>
    </source>
</evidence>
<evidence type="ECO:0000313" key="5">
    <source>
        <dbReference type="Proteomes" id="UP000006352"/>
    </source>
</evidence>
<keyword evidence="2" id="KW-1133">Transmembrane helix</keyword>